<dbReference type="EMBL" id="JABFAE010000003">
    <property type="protein sequence ID" value="MBA0825024.1"/>
    <property type="molecule type" value="Genomic_DNA"/>
</dbReference>
<dbReference type="AlphaFoldDB" id="A0A7J9ITV9"/>
<dbReference type="Proteomes" id="UP000593575">
    <property type="component" value="Unassembled WGS sequence"/>
</dbReference>
<evidence type="ECO:0000313" key="2">
    <source>
        <dbReference type="Proteomes" id="UP000593575"/>
    </source>
</evidence>
<organism evidence="1 2">
    <name type="scientific">Gossypium armourianum</name>
    <dbReference type="NCBI Taxonomy" id="34283"/>
    <lineage>
        <taxon>Eukaryota</taxon>
        <taxon>Viridiplantae</taxon>
        <taxon>Streptophyta</taxon>
        <taxon>Embryophyta</taxon>
        <taxon>Tracheophyta</taxon>
        <taxon>Spermatophyta</taxon>
        <taxon>Magnoliopsida</taxon>
        <taxon>eudicotyledons</taxon>
        <taxon>Gunneridae</taxon>
        <taxon>Pentapetalae</taxon>
        <taxon>rosids</taxon>
        <taxon>malvids</taxon>
        <taxon>Malvales</taxon>
        <taxon>Malvaceae</taxon>
        <taxon>Malvoideae</taxon>
        <taxon>Gossypium</taxon>
    </lineage>
</organism>
<name>A0A7J9ITV9_9ROSI</name>
<protein>
    <submittedName>
        <fullName evidence="1">Uncharacterized protein</fullName>
    </submittedName>
</protein>
<gene>
    <name evidence="1" type="ORF">Goarm_021647</name>
</gene>
<comment type="caution">
    <text evidence="1">The sequence shown here is derived from an EMBL/GenBank/DDBJ whole genome shotgun (WGS) entry which is preliminary data.</text>
</comment>
<evidence type="ECO:0000313" key="1">
    <source>
        <dbReference type="EMBL" id="MBA0825024.1"/>
    </source>
</evidence>
<sequence>MGKSLQGQWRVASVDWSATWEQLLGKVSNKFRGSWIEIGWLEENFKRIDVSTSDVEKEQSVRAFILRDQWCWRYCTNRCVGRRNQKKLKSTVTSSFFNRGYGTDYHFYGSEWIPYEFPLKYIEMWQRRYDYLPTCEPFLTPELVTSADCMDWLRHNDKLYLPLDAERSRQRHLRRST</sequence>
<proteinExistence type="predicted"/>
<accession>A0A7J9ITV9</accession>
<keyword evidence="2" id="KW-1185">Reference proteome</keyword>
<reference evidence="1 2" key="1">
    <citation type="journal article" date="2019" name="Genome Biol. Evol.">
        <title>Insights into the evolution of the New World diploid cottons (Gossypium, subgenus Houzingenia) based on genome sequencing.</title>
        <authorList>
            <person name="Grover C.E."/>
            <person name="Arick M.A. 2nd"/>
            <person name="Thrash A."/>
            <person name="Conover J.L."/>
            <person name="Sanders W.S."/>
            <person name="Peterson D.G."/>
            <person name="Frelichowski J.E."/>
            <person name="Scheffler J.A."/>
            <person name="Scheffler B.E."/>
            <person name="Wendel J.F."/>
        </authorList>
    </citation>
    <scope>NUCLEOTIDE SEQUENCE [LARGE SCALE GENOMIC DNA]</scope>
    <source>
        <strain evidence="1">6</strain>
        <tissue evidence="1">Leaf</tissue>
    </source>
</reference>